<evidence type="ECO:0000313" key="3">
    <source>
        <dbReference type="Proteomes" id="UP000479710"/>
    </source>
</evidence>
<dbReference type="PANTHER" id="PTHR32100">
    <property type="entry name" value="OMEGA-6 FATTY ACID DESATURASE, CHLOROPLASTIC"/>
    <property type="match status" value="1"/>
</dbReference>
<accession>A0A6G1D9T9</accession>
<reference evidence="2 3" key="1">
    <citation type="submission" date="2019-11" db="EMBL/GenBank/DDBJ databases">
        <title>Whole genome sequence of Oryza granulata.</title>
        <authorList>
            <person name="Li W."/>
        </authorList>
    </citation>
    <scope>NUCLEOTIDE SEQUENCE [LARGE SCALE GENOMIC DNA]</scope>
    <source>
        <strain evidence="3">cv. Menghai</strain>
        <tissue evidence="2">Leaf</tissue>
    </source>
</reference>
<gene>
    <name evidence="2" type="ORF">E2562_025883</name>
</gene>
<dbReference type="InterPro" id="IPR012171">
    <property type="entry name" value="Fatty_acid_desaturase"/>
</dbReference>
<protein>
    <recommendedName>
        <fullName evidence="4">Fatty acid desaturase N-terminal domain-containing protein</fullName>
    </recommendedName>
</protein>
<proteinExistence type="predicted"/>
<dbReference type="GO" id="GO:0016491">
    <property type="term" value="F:oxidoreductase activity"/>
    <property type="evidence" value="ECO:0007669"/>
    <property type="project" value="InterPro"/>
</dbReference>
<evidence type="ECO:0008006" key="4">
    <source>
        <dbReference type="Google" id="ProtNLM"/>
    </source>
</evidence>
<name>A0A6G1D9T9_9ORYZ</name>
<dbReference type="EMBL" id="SPHZ02000007">
    <property type="protein sequence ID" value="KAF0908523.1"/>
    <property type="molecule type" value="Genomic_DNA"/>
</dbReference>
<feature type="transmembrane region" description="Helical" evidence="1">
    <location>
        <begin position="88"/>
        <end position="107"/>
    </location>
</feature>
<keyword evidence="1" id="KW-1133">Transmembrane helix</keyword>
<organism evidence="2 3">
    <name type="scientific">Oryza meyeriana var. granulata</name>
    <dbReference type="NCBI Taxonomy" id="110450"/>
    <lineage>
        <taxon>Eukaryota</taxon>
        <taxon>Viridiplantae</taxon>
        <taxon>Streptophyta</taxon>
        <taxon>Embryophyta</taxon>
        <taxon>Tracheophyta</taxon>
        <taxon>Spermatophyta</taxon>
        <taxon>Magnoliopsida</taxon>
        <taxon>Liliopsida</taxon>
        <taxon>Poales</taxon>
        <taxon>Poaceae</taxon>
        <taxon>BOP clade</taxon>
        <taxon>Oryzoideae</taxon>
        <taxon>Oryzeae</taxon>
        <taxon>Oryzinae</taxon>
        <taxon>Oryza</taxon>
        <taxon>Oryza meyeriana</taxon>
    </lineage>
</organism>
<dbReference type="OrthoDB" id="1461976at2759"/>
<dbReference type="Proteomes" id="UP000479710">
    <property type="component" value="Unassembled WGS sequence"/>
</dbReference>
<keyword evidence="3" id="KW-1185">Reference proteome</keyword>
<evidence type="ECO:0000256" key="1">
    <source>
        <dbReference type="SAM" id="Phobius"/>
    </source>
</evidence>
<sequence>MTPLRHHSNTSSQERDEVFVPRFKSDLPWYSPYVYKYNNPIARLVLLAMQLTVGWPMYLAFNTLGRRYPHFASHFDPSGPIYKGRERICIVISDIGILTVSFALYKLTAAFGFWWVMRIYGIPLLVVNAWVVVVTYLHHTHRALPHYDSSE</sequence>
<feature type="transmembrane region" description="Helical" evidence="1">
    <location>
        <begin position="113"/>
        <end position="137"/>
    </location>
</feature>
<comment type="caution">
    <text evidence="2">The sequence shown here is derived from an EMBL/GenBank/DDBJ whole genome shotgun (WGS) entry which is preliminary data.</text>
</comment>
<keyword evidence="1" id="KW-0812">Transmembrane</keyword>
<evidence type="ECO:0000313" key="2">
    <source>
        <dbReference type="EMBL" id="KAF0908523.1"/>
    </source>
</evidence>
<dbReference type="AlphaFoldDB" id="A0A6G1D9T9"/>
<feature type="transmembrane region" description="Helical" evidence="1">
    <location>
        <begin position="41"/>
        <end position="61"/>
    </location>
</feature>
<keyword evidence="1" id="KW-0472">Membrane</keyword>